<protein>
    <submittedName>
        <fullName evidence="2">Uncharacterized protein</fullName>
    </submittedName>
</protein>
<name>A0A4U5JJB3_9GAMM</name>
<evidence type="ECO:0000313" key="3">
    <source>
        <dbReference type="Proteomes" id="UP000308707"/>
    </source>
</evidence>
<keyword evidence="1" id="KW-0812">Transmembrane</keyword>
<feature type="transmembrane region" description="Helical" evidence="1">
    <location>
        <begin position="16"/>
        <end position="39"/>
    </location>
</feature>
<dbReference type="EMBL" id="SZUA01000003">
    <property type="protein sequence ID" value="TKR29434.1"/>
    <property type="molecule type" value="Genomic_DNA"/>
</dbReference>
<sequence length="64" mass="6663">MTPVAPLPTGAAKTKVLLLLIASIVLGVMTTLISSHYLLKEDLVRKGKPKTGVSVALAISEAHV</sequence>
<dbReference type="RefSeq" id="WP_137267836.1">
    <property type="nucleotide sequence ID" value="NZ_SZUA01000003.1"/>
</dbReference>
<evidence type="ECO:0000313" key="2">
    <source>
        <dbReference type="EMBL" id="TKR29434.1"/>
    </source>
</evidence>
<dbReference type="AlphaFoldDB" id="A0A4U5JJB3"/>
<dbReference type="Proteomes" id="UP000308707">
    <property type="component" value="Unassembled WGS sequence"/>
</dbReference>
<organism evidence="2 3">
    <name type="scientific">Luteimonas gilva</name>
    <dbReference type="NCBI Taxonomy" id="2572684"/>
    <lineage>
        <taxon>Bacteria</taxon>
        <taxon>Pseudomonadati</taxon>
        <taxon>Pseudomonadota</taxon>
        <taxon>Gammaproteobacteria</taxon>
        <taxon>Lysobacterales</taxon>
        <taxon>Lysobacteraceae</taxon>
        <taxon>Luteimonas</taxon>
    </lineage>
</organism>
<accession>A0A4U5JJB3</accession>
<evidence type="ECO:0000256" key="1">
    <source>
        <dbReference type="SAM" id="Phobius"/>
    </source>
</evidence>
<keyword evidence="3" id="KW-1185">Reference proteome</keyword>
<gene>
    <name evidence="2" type="ORF">FCE95_14900</name>
</gene>
<reference evidence="2 3" key="1">
    <citation type="submission" date="2019-04" db="EMBL/GenBank/DDBJ databases">
        <title>Reference strain of H23.</title>
        <authorList>
            <person name="Luo X."/>
        </authorList>
    </citation>
    <scope>NUCLEOTIDE SEQUENCE [LARGE SCALE GENOMIC DNA]</scope>
    <source>
        <strain evidence="2 3">H23</strain>
    </source>
</reference>
<comment type="caution">
    <text evidence="2">The sequence shown here is derived from an EMBL/GenBank/DDBJ whole genome shotgun (WGS) entry which is preliminary data.</text>
</comment>
<proteinExistence type="predicted"/>
<keyword evidence="1" id="KW-0472">Membrane</keyword>
<keyword evidence="1" id="KW-1133">Transmembrane helix</keyword>